<proteinExistence type="predicted"/>
<dbReference type="GO" id="GO:0004497">
    <property type="term" value="F:monooxygenase activity"/>
    <property type="evidence" value="ECO:0007669"/>
    <property type="project" value="UniProtKB-KW"/>
</dbReference>
<keyword evidence="2" id="KW-0560">Oxidoreductase</keyword>
<keyword evidence="2" id="KW-0503">Monooxygenase</keyword>
<gene>
    <name evidence="2" type="ORF">MMA15_11260</name>
</gene>
<feature type="domain" description="ABM" evidence="1">
    <location>
        <begin position="130"/>
        <end position="198"/>
    </location>
</feature>
<reference evidence="2" key="1">
    <citation type="submission" date="2022-03" db="EMBL/GenBank/DDBJ databases">
        <authorList>
            <person name="Santos J.D.N."/>
            <person name="Kallscheuer N."/>
            <person name="Jogler C."/>
            <person name="Lage O.M."/>
        </authorList>
    </citation>
    <scope>NUCLEOTIDE SEQUENCE</scope>
    <source>
        <strain evidence="2">M600PL45_2</strain>
    </source>
</reference>
<reference evidence="2" key="2">
    <citation type="journal article" date="2023" name="Int. J. Syst. Evol. Microbiol.">
        <title>Streptomyces marispadix sp. nov., isolated from marine beach sediment of the Northern Coast of Portugal.</title>
        <authorList>
            <person name="dos Santos J.D.N."/>
            <person name="Vitorino I.R."/>
            <person name="Kallscheuer N."/>
            <person name="Srivastava A."/>
            <person name="Krautwurst S."/>
            <person name="Marz M."/>
            <person name="Jogler C."/>
            <person name="Lobo Da Cunha A."/>
            <person name="Catita J."/>
            <person name="Goncalves H."/>
            <person name="Gonzalez I."/>
            <person name="Reyes F."/>
            <person name="Lage O.M."/>
        </authorList>
    </citation>
    <scope>NUCLEOTIDE SEQUENCE</scope>
    <source>
        <strain evidence="2">M600PL45_2</strain>
    </source>
</reference>
<protein>
    <submittedName>
        <fullName evidence="2">Antibiotic biosynthesis monooxygenase</fullName>
    </submittedName>
</protein>
<evidence type="ECO:0000313" key="2">
    <source>
        <dbReference type="EMBL" id="MCH6160959.1"/>
    </source>
</evidence>
<sequence length="235" mass="26136">MTATERTTAHPDPAREDSRVAFFSRWHLPGPEAGRAALDAIAAVWEREPWPSPGLLGYHLYEGEDGGTLLHHSQWTGEDAYEDYVRDHRGTRNEEIDAAVPGIERLGLGRYRHYRGGRAEGDSRVPGCVVTVSVEFDGPDPDRQRAWVDAVFEALRTDPQPPPGGVSAHFHLSTDGERVLNYAEWESAQAHADALAAPGRGIGGPTAEWERVQRFPGLKRSSVRRYRHVYGLVPR</sequence>
<dbReference type="Pfam" id="PF03992">
    <property type="entry name" value="ABM"/>
    <property type="match status" value="1"/>
</dbReference>
<organism evidence="2 3">
    <name type="scientific">Streptomyces marispadix</name>
    <dbReference type="NCBI Taxonomy" id="2922868"/>
    <lineage>
        <taxon>Bacteria</taxon>
        <taxon>Bacillati</taxon>
        <taxon>Actinomycetota</taxon>
        <taxon>Actinomycetes</taxon>
        <taxon>Kitasatosporales</taxon>
        <taxon>Streptomycetaceae</taxon>
        <taxon>Streptomyces</taxon>
    </lineage>
</organism>
<dbReference type="InterPro" id="IPR007138">
    <property type="entry name" value="ABM_dom"/>
</dbReference>
<dbReference type="EMBL" id="JAKWJU010000002">
    <property type="protein sequence ID" value="MCH6160959.1"/>
    <property type="molecule type" value="Genomic_DNA"/>
</dbReference>
<comment type="caution">
    <text evidence="2">The sequence shown here is derived from an EMBL/GenBank/DDBJ whole genome shotgun (WGS) entry which is preliminary data.</text>
</comment>
<dbReference type="Gene3D" id="3.30.70.100">
    <property type="match status" value="2"/>
</dbReference>
<evidence type="ECO:0000313" key="3">
    <source>
        <dbReference type="Proteomes" id="UP001166784"/>
    </source>
</evidence>
<dbReference type="Proteomes" id="UP001166784">
    <property type="component" value="Unassembled WGS sequence"/>
</dbReference>
<accession>A0ABS9SXF4</accession>
<dbReference type="SUPFAM" id="SSF54909">
    <property type="entry name" value="Dimeric alpha+beta barrel"/>
    <property type="match status" value="2"/>
</dbReference>
<dbReference type="RefSeq" id="WP_241058967.1">
    <property type="nucleotide sequence ID" value="NZ_JAKWJU010000002.1"/>
</dbReference>
<evidence type="ECO:0000259" key="1">
    <source>
        <dbReference type="Pfam" id="PF03992"/>
    </source>
</evidence>
<keyword evidence="3" id="KW-1185">Reference proteome</keyword>
<name>A0ABS9SXF4_9ACTN</name>
<dbReference type="InterPro" id="IPR011008">
    <property type="entry name" value="Dimeric_a/b-barrel"/>
</dbReference>